<keyword evidence="4 8" id="KW-0479">Metal-binding</keyword>
<evidence type="ECO:0000256" key="5">
    <source>
        <dbReference type="ARBA" id="ARBA00022801"/>
    </source>
</evidence>
<dbReference type="PANTHER" id="PTHR33653:SF1">
    <property type="entry name" value="RIBONUCLEASE VAPC2"/>
    <property type="match status" value="1"/>
</dbReference>
<accession>A0ABX2TF10</accession>
<protein>
    <recommendedName>
        <fullName evidence="8">Ribonuclease VapC</fullName>
        <shortName evidence="8">RNase VapC</shortName>
        <ecNumber evidence="8">3.1.-.-</ecNumber>
    </recommendedName>
    <alternativeName>
        <fullName evidence="8">Toxin VapC</fullName>
    </alternativeName>
</protein>
<evidence type="ECO:0000256" key="1">
    <source>
        <dbReference type="ARBA" id="ARBA00001946"/>
    </source>
</evidence>
<dbReference type="InterPro" id="IPR022907">
    <property type="entry name" value="VapC_family"/>
</dbReference>
<name>A0ABX2TF10_9PROT</name>
<keyword evidence="8" id="KW-0800">Toxin</keyword>
<dbReference type="HAMAP" id="MF_00265">
    <property type="entry name" value="VapC_Nob1"/>
    <property type="match status" value="1"/>
</dbReference>
<keyword evidence="3 8" id="KW-0540">Nuclease</keyword>
<evidence type="ECO:0000256" key="6">
    <source>
        <dbReference type="ARBA" id="ARBA00022842"/>
    </source>
</evidence>
<comment type="cofactor">
    <cofactor evidence="1 8">
        <name>Mg(2+)</name>
        <dbReference type="ChEBI" id="CHEBI:18420"/>
    </cofactor>
</comment>
<evidence type="ECO:0000256" key="9">
    <source>
        <dbReference type="SAM" id="MobiDB-lite"/>
    </source>
</evidence>
<dbReference type="Proteomes" id="UP000584642">
    <property type="component" value="Unassembled WGS sequence"/>
</dbReference>
<dbReference type="SUPFAM" id="SSF88723">
    <property type="entry name" value="PIN domain-like"/>
    <property type="match status" value="1"/>
</dbReference>
<evidence type="ECO:0000256" key="2">
    <source>
        <dbReference type="ARBA" id="ARBA00022649"/>
    </source>
</evidence>
<dbReference type="Pfam" id="PF01850">
    <property type="entry name" value="PIN"/>
    <property type="match status" value="1"/>
</dbReference>
<sequence>MTVLPANALIVLDTNVLLHLLKGHATGLAIERALRLSSRPERPLLSSIVEGELRGLAAGWKWGPSRLALLEERLAELVPVSAGAPEVVRAYGELYAHQSALGRRTGENDLWIAATASAVGGIVLTCDGDFMRFDGDRVRWIHVDVATAALTASWCRPPPPPVPRSRHGRPAPLSAGPGSPGRRRG</sequence>
<feature type="binding site" evidence="8">
    <location>
        <position position="13"/>
    </location>
    <ligand>
        <name>Mg(2+)</name>
        <dbReference type="ChEBI" id="CHEBI:18420"/>
    </ligand>
</feature>
<dbReference type="InterPro" id="IPR002716">
    <property type="entry name" value="PIN_dom"/>
</dbReference>
<proteinExistence type="inferred from homology"/>
<reference evidence="11 12" key="1">
    <citation type="submission" date="2020-05" db="EMBL/GenBank/DDBJ databases">
        <title>Azospirillum oleiclasticum sp. nov, a nitrogen-fixing and heavy crude oil-emulsifying bacterium isolated from the crude oil of Yumen Oilfield.</title>
        <authorList>
            <person name="Wu D."/>
            <person name="Cai M."/>
            <person name="Zhang X."/>
        </authorList>
    </citation>
    <scope>NUCLEOTIDE SEQUENCE [LARGE SCALE GENOMIC DNA]</scope>
    <source>
        <strain evidence="11 12">ROY-1-1-2</strain>
    </source>
</reference>
<dbReference type="InterPro" id="IPR029060">
    <property type="entry name" value="PIN-like_dom_sf"/>
</dbReference>
<keyword evidence="2 8" id="KW-1277">Toxin-antitoxin system</keyword>
<feature type="domain" description="PIN" evidence="10">
    <location>
        <begin position="10"/>
        <end position="134"/>
    </location>
</feature>
<dbReference type="RefSeq" id="WP_180283666.1">
    <property type="nucleotide sequence ID" value="NZ_JABFDB010000014.1"/>
</dbReference>
<comment type="similarity">
    <text evidence="7 8">Belongs to the PINc/VapC protein family.</text>
</comment>
<keyword evidence="6 8" id="KW-0460">Magnesium</keyword>
<evidence type="ECO:0000313" key="11">
    <source>
        <dbReference type="EMBL" id="NYZ21891.1"/>
    </source>
</evidence>
<dbReference type="CDD" id="cd09881">
    <property type="entry name" value="PIN_VapC4-5_FitB-like"/>
    <property type="match status" value="1"/>
</dbReference>
<evidence type="ECO:0000256" key="7">
    <source>
        <dbReference type="ARBA" id="ARBA00038093"/>
    </source>
</evidence>
<organism evidence="11 12">
    <name type="scientific">Azospirillum oleiclasticum</name>
    <dbReference type="NCBI Taxonomy" id="2735135"/>
    <lineage>
        <taxon>Bacteria</taxon>
        <taxon>Pseudomonadati</taxon>
        <taxon>Pseudomonadota</taxon>
        <taxon>Alphaproteobacteria</taxon>
        <taxon>Rhodospirillales</taxon>
        <taxon>Azospirillaceae</taxon>
        <taxon>Azospirillum</taxon>
    </lineage>
</organism>
<dbReference type="PANTHER" id="PTHR33653">
    <property type="entry name" value="RIBONUCLEASE VAPC2"/>
    <property type="match status" value="1"/>
</dbReference>
<dbReference type="Gene3D" id="3.40.50.1010">
    <property type="entry name" value="5'-nuclease"/>
    <property type="match status" value="1"/>
</dbReference>
<dbReference type="InterPro" id="IPR050556">
    <property type="entry name" value="Type_II_TA_system_RNase"/>
</dbReference>
<evidence type="ECO:0000256" key="4">
    <source>
        <dbReference type="ARBA" id="ARBA00022723"/>
    </source>
</evidence>
<feature type="binding site" evidence="8">
    <location>
        <position position="109"/>
    </location>
    <ligand>
        <name>Mg(2+)</name>
        <dbReference type="ChEBI" id="CHEBI:18420"/>
    </ligand>
</feature>
<comment type="function">
    <text evidence="8">Toxic component of a toxin-antitoxin (TA) system. An RNase.</text>
</comment>
<dbReference type="EC" id="3.1.-.-" evidence="8"/>
<keyword evidence="5 8" id="KW-0378">Hydrolase</keyword>
<comment type="caution">
    <text evidence="11">The sequence shown here is derived from an EMBL/GenBank/DDBJ whole genome shotgun (WGS) entry which is preliminary data.</text>
</comment>
<keyword evidence="12" id="KW-1185">Reference proteome</keyword>
<evidence type="ECO:0000256" key="8">
    <source>
        <dbReference type="HAMAP-Rule" id="MF_00265"/>
    </source>
</evidence>
<dbReference type="EMBL" id="JABFDB010000014">
    <property type="protein sequence ID" value="NYZ21891.1"/>
    <property type="molecule type" value="Genomic_DNA"/>
</dbReference>
<gene>
    <name evidence="8" type="primary">vapC</name>
    <name evidence="11" type="ORF">HND93_19430</name>
</gene>
<feature type="region of interest" description="Disordered" evidence="9">
    <location>
        <begin position="156"/>
        <end position="185"/>
    </location>
</feature>
<evidence type="ECO:0000313" key="12">
    <source>
        <dbReference type="Proteomes" id="UP000584642"/>
    </source>
</evidence>
<evidence type="ECO:0000259" key="10">
    <source>
        <dbReference type="Pfam" id="PF01850"/>
    </source>
</evidence>
<evidence type="ECO:0000256" key="3">
    <source>
        <dbReference type="ARBA" id="ARBA00022722"/>
    </source>
</evidence>